<evidence type="ECO:0000313" key="2">
    <source>
        <dbReference type="EMBL" id="ADB15214.1"/>
    </source>
</evidence>
<accession>D2R3I3</accession>
<dbReference type="InterPro" id="IPR001173">
    <property type="entry name" value="Glyco_trans_2-like"/>
</dbReference>
<dbReference type="Pfam" id="PF00535">
    <property type="entry name" value="Glycos_transf_2"/>
    <property type="match status" value="1"/>
</dbReference>
<dbReference type="eggNOG" id="COG1215">
    <property type="taxonomic scope" value="Bacteria"/>
</dbReference>
<proteinExistence type="predicted"/>
<evidence type="ECO:0000313" key="3">
    <source>
        <dbReference type="Proteomes" id="UP000001887"/>
    </source>
</evidence>
<dbReference type="HOGENOM" id="CLU_841465_0_0_0"/>
<name>D2R3I3_PIRSD</name>
<dbReference type="AlphaFoldDB" id="D2R3I3"/>
<dbReference type="SUPFAM" id="SSF53448">
    <property type="entry name" value="Nucleotide-diphospho-sugar transferases"/>
    <property type="match status" value="1"/>
</dbReference>
<keyword evidence="2" id="KW-0808">Transferase</keyword>
<protein>
    <submittedName>
        <fullName evidence="2">Glycosyl transferase family 2</fullName>
    </submittedName>
</protein>
<dbReference type="CAZy" id="GT2">
    <property type="family name" value="Glycosyltransferase Family 2"/>
</dbReference>
<dbReference type="GO" id="GO:0016740">
    <property type="term" value="F:transferase activity"/>
    <property type="evidence" value="ECO:0007669"/>
    <property type="project" value="UniProtKB-KW"/>
</dbReference>
<sequence length="334" mass="37132">MVGSKTGDKPPFSVVVEMENAAMVSAQEWGEILELLAEQIGEQTQRMPGRPEVIIVHAGAADENAAIAARIEQQVPALLAVSDLQLVSLPEGRYYELKNAGVERARGEVIVMLDSDAFPRPGWLTALLSGFTNPETMVVGGHTYLGHSGFLSRTLALVWVFPLREGDLRSVSRRALNVNNCAFRGSWIRANPIPIDNGFKVGCTKLMHQMQQAGVTMHRAEALCEHKPLQGWRFLVWRAMVTGRDADRKYADLKSPSRLRRLLSALKFSFKMQCRAVRRILTLRHRVAMPIWEVPAALAIGCTFYGLAFLGQLQRVAGLDVERPEHVPAYVESH</sequence>
<dbReference type="EMBL" id="CP001848">
    <property type="protein sequence ID" value="ADB15214.1"/>
    <property type="molecule type" value="Genomic_DNA"/>
</dbReference>
<gene>
    <name evidence="2" type="ordered locus">Psta_0527</name>
</gene>
<dbReference type="Proteomes" id="UP000001887">
    <property type="component" value="Chromosome"/>
</dbReference>
<dbReference type="Gene3D" id="3.90.550.10">
    <property type="entry name" value="Spore Coat Polysaccharide Biosynthesis Protein SpsA, Chain A"/>
    <property type="match status" value="1"/>
</dbReference>
<evidence type="ECO:0000259" key="1">
    <source>
        <dbReference type="Pfam" id="PF00535"/>
    </source>
</evidence>
<keyword evidence="3" id="KW-1185">Reference proteome</keyword>
<feature type="domain" description="Glycosyltransferase 2-like" evidence="1">
    <location>
        <begin position="39"/>
        <end position="154"/>
    </location>
</feature>
<dbReference type="InterPro" id="IPR029044">
    <property type="entry name" value="Nucleotide-diphossugar_trans"/>
</dbReference>
<dbReference type="OrthoDB" id="153025at2"/>
<dbReference type="STRING" id="530564.Psta_0527"/>
<reference evidence="2 3" key="1">
    <citation type="journal article" date="2009" name="Stand. Genomic Sci.">
        <title>Complete genome sequence of Pirellula staleyi type strain (ATCC 27377).</title>
        <authorList>
            <person name="Clum A."/>
            <person name="Tindall B.J."/>
            <person name="Sikorski J."/>
            <person name="Ivanova N."/>
            <person name="Mavrommatis K."/>
            <person name="Lucas S."/>
            <person name="Glavina del Rio T."/>
            <person name="Nolan M."/>
            <person name="Chen F."/>
            <person name="Tice H."/>
            <person name="Pitluck S."/>
            <person name="Cheng J.F."/>
            <person name="Chertkov O."/>
            <person name="Brettin T."/>
            <person name="Han C."/>
            <person name="Detter J.C."/>
            <person name="Kuske C."/>
            <person name="Bruce D."/>
            <person name="Goodwin L."/>
            <person name="Ovchinikova G."/>
            <person name="Pati A."/>
            <person name="Mikhailova N."/>
            <person name="Chen A."/>
            <person name="Palaniappan K."/>
            <person name="Land M."/>
            <person name="Hauser L."/>
            <person name="Chang Y.J."/>
            <person name="Jeffries C.D."/>
            <person name="Chain P."/>
            <person name="Rohde M."/>
            <person name="Goker M."/>
            <person name="Bristow J."/>
            <person name="Eisen J.A."/>
            <person name="Markowitz V."/>
            <person name="Hugenholtz P."/>
            <person name="Kyrpides N.C."/>
            <person name="Klenk H.P."/>
            <person name="Lapidus A."/>
        </authorList>
    </citation>
    <scope>NUCLEOTIDE SEQUENCE [LARGE SCALE GENOMIC DNA]</scope>
    <source>
        <strain evidence="3">ATCC 27377 / DSM 6068 / ICPB 4128</strain>
    </source>
</reference>
<dbReference type="KEGG" id="psl:Psta_0527"/>
<organism evidence="2 3">
    <name type="scientific">Pirellula staleyi (strain ATCC 27377 / DSM 6068 / ICPB 4128)</name>
    <name type="common">Pirella staleyi</name>
    <dbReference type="NCBI Taxonomy" id="530564"/>
    <lineage>
        <taxon>Bacteria</taxon>
        <taxon>Pseudomonadati</taxon>
        <taxon>Planctomycetota</taxon>
        <taxon>Planctomycetia</taxon>
        <taxon>Pirellulales</taxon>
        <taxon>Pirellulaceae</taxon>
        <taxon>Pirellula</taxon>
    </lineage>
</organism>